<evidence type="ECO:0000313" key="2">
    <source>
        <dbReference type="EMBL" id="MPN10607.1"/>
    </source>
</evidence>
<keyword evidence="1" id="KW-0812">Transmembrane</keyword>
<protein>
    <submittedName>
        <fullName evidence="2">Uncharacterized protein</fullName>
    </submittedName>
</protein>
<keyword evidence="1" id="KW-1133">Transmembrane helix</keyword>
<sequence length="51" mass="5239">MNFTGSSTYTSLSGVDREMKTAVPLMLFAAAGAVILLLVGDFIQAFGGAVV</sequence>
<dbReference type="AlphaFoldDB" id="A0A645F8P9"/>
<reference evidence="2" key="1">
    <citation type="submission" date="2019-08" db="EMBL/GenBank/DDBJ databases">
        <authorList>
            <person name="Kucharzyk K."/>
            <person name="Murdoch R.W."/>
            <person name="Higgins S."/>
            <person name="Loffler F."/>
        </authorList>
    </citation>
    <scope>NUCLEOTIDE SEQUENCE</scope>
</reference>
<feature type="transmembrane region" description="Helical" evidence="1">
    <location>
        <begin position="21"/>
        <end position="43"/>
    </location>
</feature>
<organism evidence="2">
    <name type="scientific">bioreactor metagenome</name>
    <dbReference type="NCBI Taxonomy" id="1076179"/>
    <lineage>
        <taxon>unclassified sequences</taxon>
        <taxon>metagenomes</taxon>
        <taxon>ecological metagenomes</taxon>
    </lineage>
</organism>
<gene>
    <name evidence="2" type="ORF">SDC9_157902</name>
</gene>
<keyword evidence="1" id="KW-0472">Membrane</keyword>
<accession>A0A645F8P9</accession>
<name>A0A645F8P9_9ZZZZ</name>
<proteinExistence type="predicted"/>
<comment type="caution">
    <text evidence="2">The sequence shown here is derived from an EMBL/GenBank/DDBJ whole genome shotgun (WGS) entry which is preliminary data.</text>
</comment>
<dbReference type="EMBL" id="VSSQ01056773">
    <property type="protein sequence ID" value="MPN10607.1"/>
    <property type="molecule type" value="Genomic_DNA"/>
</dbReference>
<evidence type="ECO:0000256" key="1">
    <source>
        <dbReference type="SAM" id="Phobius"/>
    </source>
</evidence>